<dbReference type="Proteomes" id="UP001152523">
    <property type="component" value="Unassembled WGS sequence"/>
</dbReference>
<dbReference type="InterPro" id="IPR036397">
    <property type="entry name" value="RNaseH_sf"/>
</dbReference>
<dbReference type="AlphaFoldDB" id="A0AAV0FIA7"/>
<evidence type="ECO:0000259" key="1">
    <source>
        <dbReference type="Pfam" id="PF13456"/>
    </source>
</evidence>
<feature type="domain" description="RNase H type-1" evidence="1">
    <location>
        <begin position="3"/>
        <end position="115"/>
    </location>
</feature>
<dbReference type="EMBL" id="CAMAPF010000987">
    <property type="protein sequence ID" value="CAH9135388.1"/>
    <property type="molecule type" value="Genomic_DNA"/>
</dbReference>
<dbReference type="InterPro" id="IPR044730">
    <property type="entry name" value="RNase_H-like_dom_plant"/>
</dbReference>
<dbReference type="GO" id="GO:0003676">
    <property type="term" value="F:nucleic acid binding"/>
    <property type="evidence" value="ECO:0007669"/>
    <property type="project" value="InterPro"/>
</dbReference>
<dbReference type="PANTHER" id="PTHR47723:SF20">
    <property type="entry name" value="RNASE H TYPE-1 DOMAIN-CONTAINING PROTEIN"/>
    <property type="match status" value="1"/>
</dbReference>
<dbReference type="InterPro" id="IPR053151">
    <property type="entry name" value="RNase_H-like"/>
</dbReference>
<dbReference type="GO" id="GO:0004523">
    <property type="term" value="F:RNA-DNA hybrid ribonuclease activity"/>
    <property type="evidence" value="ECO:0007669"/>
    <property type="project" value="InterPro"/>
</dbReference>
<gene>
    <name evidence="2" type="ORF">CEPIT_LOCUS34470</name>
</gene>
<dbReference type="Gene3D" id="3.30.420.10">
    <property type="entry name" value="Ribonuclease H-like superfamily/Ribonuclease H"/>
    <property type="match status" value="1"/>
</dbReference>
<reference evidence="2" key="1">
    <citation type="submission" date="2022-07" db="EMBL/GenBank/DDBJ databases">
        <authorList>
            <person name="Macas J."/>
            <person name="Novak P."/>
            <person name="Neumann P."/>
        </authorList>
    </citation>
    <scope>NUCLEOTIDE SEQUENCE</scope>
</reference>
<name>A0AAV0FIA7_9ASTE</name>
<dbReference type="CDD" id="cd06222">
    <property type="entry name" value="RNase_H_like"/>
    <property type="match status" value="1"/>
</dbReference>
<organism evidence="2 3">
    <name type="scientific">Cuscuta epithymum</name>
    <dbReference type="NCBI Taxonomy" id="186058"/>
    <lineage>
        <taxon>Eukaryota</taxon>
        <taxon>Viridiplantae</taxon>
        <taxon>Streptophyta</taxon>
        <taxon>Embryophyta</taxon>
        <taxon>Tracheophyta</taxon>
        <taxon>Spermatophyta</taxon>
        <taxon>Magnoliopsida</taxon>
        <taxon>eudicotyledons</taxon>
        <taxon>Gunneridae</taxon>
        <taxon>Pentapetalae</taxon>
        <taxon>asterids</taxon>
        <taxon>lamiids</taxon>
        <taxon>Solanales</taxon>
        <taxon>Convolvulaceae</taxon>
        <taxon>Cuscuteae</taxon>
        <taxon>Cuscuta</taxon>
        <taxon>Cuscuta subgen. Cuscuta</taxon>
    </lineage>
</organism>
<dbReference type="InterPro" id="IPR012337">
    <property type="entry name" value="RNaseH-like_sf"/>
</dbReference>
<dbReference type="Pfam" id="PF13456">
    <property type="entry name" value="RVT_3"/>
    <property type="match status" value="1"/>
</dbReference>
<proteinExistence type="predicted"/>
<dbReference type="SUPFAM" id="SSF53098">
    <property type="entry name" value="Ribonuclease H-like"/>
    <property type="match status" value="1"/>
</dbReference>
<evidence type="ECO:0000313" key="3">
    <source>
        <dbReference type="Proteomes" id="UP001152523"/>
    </source>
</evidence>
<comment type="caution">
    <text evidence="2">The sequence shown here is derived from an EMBL/GenBank/DDBJ whole genome shotgun (WGS) entry which is preliminary data.</text>
</comment>
<dbReference type="PANTHER" id="PTHR47723">
    <property type="entry name" value="OS05G0353850 PROTEIN"/>
    <property type="match status" value="1"/>
</dbReference>
<evidence type="ECO:0000313" key="2">
    <source>
        <dbReference type="EMBL" id="CAH9135388.1"/>
    </source>
</evidence>
<dbReference type="InterPro" id="IPR002156">
    <property type="entry name" value="RNaseH_domain"/>
</dbReference>
<protein>
    <recommendedName>
        <fullName evidence="1">RNase H type-1 domain-containing protein</fullName>
    </recommendedName>
</protein>
<accession>A0AAV0FIA7</accession>
<keyword evidence="3" id="KW-1185">Reference proteome</keyword>
<sequence>MNIDAAFSPDMVQGGAILRTRSGDFVLMMIFKIEALSCEEAELKVMIQAAEMIMEEGYDDVQVETDAVHSISTLFNDLGNTTAIQNFRRKALDRGFCFTHVYREGNNPVHYLAAHKIHSAKVRFERIDLLPNTIKSAYYADLFNILSLHF</sequence>